<evidence type="ECO:0000313" key="5">
    <source>
        <dbReference type="Proteomes" id="UP000192639"/>
    </source>
</evidence>
<dbReference type="Gene3D" id="3.90.1170.10">
    <property type="entry name" value="Ribosomal protein L10e/L16"/>
    <property type="match status" value="1"/>
</dbReference>
<dbReference type="CDD" id="cd01433">
    <property type="entry name" value="Ribosomal_L16_L10e"/>
    <property type="match status" value="1"/>
</dbReference>
<dbReference type="EMBL" id="LWDP01000032">
    <property type="protein sequence ID" value="ORD94116.1"/>
    <property type="molecule type" value="Genomic_DNA"/>
</dbReference>
<dbReference type="NCBIfam" id="NF003239">
    <property type="entry name" value="PRK04199.1-4"/>
    <property type="match status" value="1"/>
</dbReference>
<dbReference type="GO" id="GO:0003735">
    <property type="term" value="F:structural constituent of ribosome"/>
    <property type="evidence" value="ECO:0007669"/>
    <property type="project" value="InterPro"/>
</dbReference>
<comment type="caution">
    <text evidence="4">The sequence shown here is derived from an EMBL/GenBank/DDBJ whole genome shotgun (WGS) entry which is preliminary data.</text>
</comment>
<comment type="similarity">
    <text evidence="1">Belongs to the universal ribosomal protein uL16 family.</text>
</comment>
<gene>
    <name evidence="4" type="primary">RL10</name>
    <name evidence="4" type="ORF">ECANGB1_1134</name>
</gene>
<dbReference type="InterPro" id="IPR016180">
    <property type="entry name" value="Ribosomal_uL16_dom"/>
</dbReference>
<dbReference type="InterPro" id="IPR047873">
    <property type="entry name" value="Ribosomal_uL16"/>
</dbReference>
<proteinExistence type="inferred from homology"/>
<evidence type="ECO:0000313" key="4">
    <source>
        <dbReference type="EMBL" id="ORD94116.1"/>
    </source>
</evidence>
<dbReference type="GO" id="GO:0005840">
    <property type="term" value="C:ribosome"/>
    <property type="evidence" value="ECO:0007669"/>
    <property type="project" value="UniProtKB-KW"/>
</dbReference>
<dbReference type="AlphaFoldDB" id="A0A1Y1S6R5"/>
<evidence type="ECO:0000256" key="3">
    <source>
        <dbReference type="ARBA" id="ARBA00023274"/>
    </source>
</evidence>
<dbReference type="GO" id="GO:1990904">
    <property type="term" value="C:ribonucleoprotein complex"/>
    <property type="evidence" value="ECO:0007669"/>
    <property type="project" value="UniProtKB-KW"/>
</dbReference>
<dbReference type="OrthoDB" id="10258869at2759"/>
<dbReference type="InterPro" id="IPR036920">
    <property type="entry name" value="Ribosomal_uL16_sf"/>
</dbReference>
<dbReference type="PIRSF" id="PIRSF005590">
    <property type="entry name" value="Ribosomal_L10"/>
    <property type="match status" value="1"/>
</dbReference>
<evidence type="ECO:0000256" key="2">
    <source>
        <dbReference type="ARBA" id="ARBA00022980"/>
    </source>
</evidence>
<protein>
    <submittedName>
        <fullName evidence="4">RL10</fullName>
    </submittedName>
</protein>
<organism evidence="4 5">
    <name type="scientific">Enterospora canceri</name>
    <dbReference type="NCBI Taxonomy" id="1081671"/>
    <lineage>
        <taxon>Eukaryota</taxon>
        <taxon>Fungi</taxon>
        <taxon>Fungi incertae sedis</taxon>
        <taxon>Microsporidia</taxon>
        <taxon>Enterocytozoonidae</taxon>
        <taxon>Enterospora</taxon>
    </lineage>
</organism>
<keyword evidence="2" id="KW-0689">Ribosomal protein</keyword>
<dbReference type="PANTHER" id="PTHR11726">
    <property type="entry name" value="60S RIBOSOMAL PROTEIN L10"/>
    <property type="match status" value="1"/>
</dbReference>
<dbReference type="Proteomes" id="UP000192639">
    <property type="component" value="Unassembled WGS sequence"/>
</dbReference>
<evidence type="ECO:0000256" key="1">
    <source>
        <dbReference type="ARBA" id="ARBA00008931"/>
    </source>
</evidence>
<sequence length="218" mass="24859">MGRRPFKCYRTINKKAYIKSRFCRGVPESKIAIHDLGNRKASADALAFRVNLISMEQEHLSAEALESCRVAANKYMVKMAGKDNFHMRICPQPLNILRINKMLTCAGADRLQTGMRNSFGKPYGRAARVFVGQHIINVRTKGNFVSHAKEALRRAKNKLPGKQLIQESTIHGFTKMTRDEYQNLRSENRLLVRGSCVSVVKEKGSIERYKERMTKALE</sequence>
<name>A0A1Y1S6R5_9MICR</name>
<keyword evidence="5" id="KW-1185">Reference proteome</keyword>
<dbReference type="SUPFAM" id="SSF54686">
    <property type="entry name" value="Ribosomal protein L16p/L10e"/>
    <property type="match status" value="1"/>
</dbReference>
<dbReference type="InterPro" id="IPR018255">
    <property type="entry name" value="Ribosomal_uL16_CS_euk_arc"/>
</dbReference>
<accession>A0A1Y1S6R5</accession>
<dbReference type="Pfam" id="PF00252">
    <property type="entry name" value="Ribosomal_L16"/>
    <property type="match status" value="1"/>
</dbReference>
<reference evidence="4 5" key="1">
    <citation type="journal article" date="2017" name="Environ. Microbiol.">
        <title>Decay of the glycolytic pathway and adaptation to intranuclear parasitism within Enterocytozoonidae microsporidia.</title>
        <authorList>
            <person name="Wiredu Boakye D."/>
            <person name="Jaroenlak P."/>
            <person name="Prachumwat A."/>
            <person name="Williams T.A."/>
            <person name="Bateman K.S."/>
            <person name="Itsathitphaisarn O."/>
            <person name="Sritunyalucksana K."/>
            <person name="Paszkiewicz K.H."/>
            <person name="Moore K.A."/>
            <person name="Stentiford G.D."/>
            <person name="Williams B.A."/>
        </authorList>
    </citation>
    <scope>NUCLEOTIDE SEQUENCE [LARGE SCALE GENOMIC DNA]</scope>
    <source>
        <strain evidence="4 5">GB1</strain>
    </source>
</reference>
<dbReference type="GO" id="GO:0006412">
    <property type="term" value="P:translation"/>
    <property type="evidence" value="ECO:0007669"/>
    <property type="project" value="InterPro"/>
</dbReference>
<dbReference type="VEuPathDB" id="MicrosporidiaDB:ECANGB1_1134"/>
<keyword evidence="3" id="KW-0687">Ribonucleoprotein</keyword>
<dbReference type="InterPro" id="IPR001197">
    <property type="entry name" value="Ribosomal_uL16_euk_arch"/>
</dbReference>
<dbReference type="PROSITE" id="PS01257">
    <property type="entry name" value="RIBOSOMAL_L10E"/>
    <property type="match status" value="1"/>
</dbReference>